<evidence type="ECO:0000313" key="2">
    <source>
        <dbReference type="EMBL" id="TYS58976.1"/>
    </source>
</evidence>
<dbReference type="EMBL" id="VTEU01000003">
    <property type="protein sequence ID" value="TYS58976.1"/>
    <property type="molecule type" value="Genomic_DNA"/>
</dbReference>
<organism evidence="2 3">
    <name type="scientific">Sutcliffiella horikoshii</name>
    <dbReference type="NCBI Taxonomy" id="79883"/>
    <lineage>
        <taxon>Bacteria</taxon>
        <taxon>Bacillati</taxon>
        <taxon>Bacillota</taxon>
        <taxon>Bacilli</taxon>
        <taxon>Bacillales</taxon>
        <taxon>Bacillaceae</taxon>
        <taxon>Sutcliffiella</taxon>
    </lineage>
</organism>
<evidence type="ECO:0000256" key="1">
    <source>
        <dbReference type="SAM" id="Phobius"/>
    </source>
</evidence>
<sequence length="60" mass="6828">MDRLLFIFGLIVFFISFIFFVMNFVTDYEDTTMVGSVLVMLNAGIAMGVAEILNRTKNLK</sequence>
<comment type="caution">
    <text evidence="2">The sequence shown here is derived from an EMBL/GenBank/DDBJ whole genome shotgun (WGS) entry which is preliminary data.</text>
</comment>
<dbReference type="RefSeq" id="WP_148965709.1">
    <property type="nucleotide sequence ID" value="NZ_JBNIKZ010000005.1"/>
</dbReference>
<keyword evidence="1" id="KW-0812">Transmembrane</keyword>
<dbReference type="Proteomes" id="UP000323393">
    <property type="component" value="Unassembled WGS sequence"/>
</dbReference>
<reference evidence="2 3" key="1">
    <citation type="submission" date="2019-08" db="EMBL/GenBank/DDBJ databases">
        <title>Bacillus genomes from the desert of Cuatro Cienegas, Coahuila.</title>
        <authorList>
            <person name="Olmedo-Alvarez G."/>
        </authorList>
    </citation>
    <scope>NUCLEOTIDE SEQUENCE [LARGE SCALE GENOMIC DNA]</scope>
    <source>
        <strain evidence="2 3">CH88_3T</strain>
    </source>
</reference>
<keyword evidence="1" id="KW-1133">Transmembrane helix</keyword>
<name>A0AA94WNF1_9BACI</name>
<protein>
    <submittedName>
        <fullName evidence="2">Uncharacterized protein</fullName>
    </submittedName>
</protein>
<feature type="transmembrane region" description="Helical" evidence="1">
    <location>
        <begin position="5"/>
        <end position="26"/>
    </location>
</feature>
<feature type="transmembrane region" description="Helical" evidence="1">
    <location>
        <begin position="32"/>
        <end position="53"/>
    </location>
</feature>
<dbReference type="AlphaFoldDB" id="A0AA94WNF1"/>
<keyword evidence="1" id="KW-0472">Membrane</keyword>
<accession>A0AA94WNF1</accession>
<gene>
    <name evidence="2" type="ORF">FZC74_09515</name>
</gene>
<evidence type="ECO:0000313" key="3">
    <source>
        <dbReference type="Proteomes" id="UP000323393"/>
    </source>
</evidence>
<proteinExistence type="predicted"/>